<dbReference type="AlphaFoldDB" id="A0A8D0XQM3"/>
<dbReference type="PROSITE" id="PS50240">
    <property type="entry name" value="TRYPSIN_DOM"/>
    <property type="match status" value="1"/>
</dbReference>
<proteinExistence type="predicted"/>
<keyword evidence="2" id="KW-0732">Signal</keyword>
<dbReference type="GO" id="GO:0006508">
    <property type="term" value="P:proteolysis"/>
    <property type="evidence" value="ECO:0007669"/>
    <property type="project" value="UniProtKB-KW"/>
</dbReference>
<keyword evidence="3" id="KW-0378">Hydrolase</keyword>
<dbReference type="GO" id="GO:0004252">
    <property type="term" value="F:serine-type endopeptidase activity"/>
    <property type="evidence" value="ECO:0007669"/>
    <property type="project" value="InterPro"/>
</dbReference>
<keyword evidence="5" id="KW-0865">Zymogen</keyword>
<evidence type="ECO:0000313" key="9">
    <source>
        <dbReference type="Ensembl" id="ENSSSCP00030039010.1"/>
    </source>
</evidence>
<organism evidence="9 10">
    <name type="scientific">Sus scrofa</name>
    <name type="common">Pig</name>
    <dbReference type="NCBI Taxonomy" id="9823"/>
    <lineage>
        <taxon>Eukaryota</taxon>
        <taxon>Metazoa</taxon>
        <taxon>Chordata</taxon>
        <taxon>Craniata</taxon>
        <taxon>Vertebrata</taxon>
        <taxon>Euteleostomi</taxon>
        <taxon>Mammalia</taxon>
        <taxon>Eutheria</taxon>
        <taxon>Laurasiatheria</taxon>
        <taxon>Artiodactyla</taxon>
        <taxon>Suina</taxon>
        <taxon>Suidae</taxon>
        <taxon>Sus</taxon>
    </lineage>
</organism>
<protein>
    <recommendedName>
        <fullName evidence="8">Peptidase S1 domain-containing protein</fullName>
    </recommendedName>
</protein>
<dbReference type="InterPro" id="IPR001254">
    <property type="entry name" value="Trypsin_dom"/>
</dbReference>
<keyword evidence="1" id="KW-0645">Protease</keyword>
<feature type="region of interest" description="Disordered" evidence="7">
    <location>
        <begin position="25"/>
        <end position="81"/>
    </location>
</feature>
<dbReference type="InterPro" id="IPR009003">
    <property type="entry name" value="Peptidase_S1_PA"/>
</dbReference>
<dbReference type="InterPro" id="IPR043504">
    <property type="entry name" value="Peptidase_S1_PA_chymotrypsin"/>
</dbReference>
<dbReference type="SUPFAM" id="SSF50494">
    <property type="entry name" value="Trypsin-like serine proteases"/>
    <property type="match status" value="1"/>
</dbReference>
<feature type="region of interest" description="Disordered" evidence="7">
    <location>
        <begin position="212"/>
        <end position="243"/>
    </location>
</feature>
<accession>A0A8D0XQM3</accession>
<feature type="compositionally biased region" description="Polar residues" evidence="7">
    <location>
        <begin position="54"/>
        <end position="70"/>
    </location>
</feature>
<dbReference type="Gene3D" id="2.40.10.10">
    <property type="entry name" value="Trypsin-like serine proteases"/>
    <property type="match status" value="2"/>
</dbReference>
<evidence type="ECO:0000313" key="10">
    <source>
        <dbReference type="Proteomes" id="UP000694570"/>
    </source>
</evidence>
<sequence length="243" mass="26555">MACSVSSESQEPWKFSLFPQSSFLSKTLAPPKQSPTKRGEGQVETTDPGRDSIPFSQNGCVSGKTQTVTVSPCPPSPSQRSVTVTLGAHTIKKKEDTWPKLEVIKQFPHPKHDATVDHDSMVLRVHILLLQGFAFRSHCPDTVPGAGWRRTTGEESASRTLQEGKLRLVEPQACRHFTAFDYSLQLCVGNPQKAKPALTVILRRGETRGPLLCSGVSPMDRRMQSPLLSSPGSPMTGPGLRRS</sequence>
<evidence type="ECO:0000256" key="4">
    <source>
        <dbReference type="ARBA" id="ARBA00022825"/>
    </source>
</evidence>
<evidence type="ECO:0000256" key="1">
    <source>
        <dbReference type="ARBA" id="ARBA00022670"/>
    </source>
</evidence>
<name>A0A8D0XQM3_PIG</name>
<evidence type="ECO:0000256" key="3">
    <source>
        <dbReference type="ARBA" id="ARBA00022801"/>
    </source>
</evidence>
<evidence type="ECO:0000256" key="5">
    <source>
        <dbReference type="ARBA" id="ARBA00023145"/>
    </source>
</evidence>
<dbReference type="PANTHER" id="PTHR24271">
    <property type="entry name" value="KALLIKREIN-RELATED"/>
    <property type="match status" value="1"/>
</dbReference>
<evidence type="ECO:0000256" key="2">
    <source>
        <dbReference type="ARBA" id="ARBA00022729"/>
    </source>
</evidence>
<dbReference type="PANTHER" id="PTHR24271:SF24">
    <property type="entry name" value="CHYMASE"/>
    <property type="match status" value="1"/>
</dbReference>
<reference evidence="9" key="1">
    <citation type="submission" date="2025-08" db="UniProtKB">
        <authorList>
            <consortium name="Ensembl"/>
        </authorList>
    </citation>
    <scope>IDENTIFICATION</scope>
</reference>
<feature type="domain" description="Peptidase S1" evidence="8">
    <location>
        <begin position="1"/>
        <end position="243"/>
    </location>
</feature>
<dbReference type="Pfam" id="PF00089">
    <property type="entry name" value="Trypsin"/>
    <property type="match status" value="1"/>
</dbReference>
<dbReference type="Proteomes" id="UP000694570">
    <property type="component" value="Unplaced"/>
</dbReference>
<dbReference type="Ensembl" id="ENSSSCT00030084751.1">
    <property type="protein sequence ID" value="ENSSSCP00030039010.1"/>
    <property type="gene ID" value="ENSSSCG00030060676.1"/>
</dbReference>
<evidence type="ECO:0000256" key="7">
    <source>
        <dbReference type="SAM" id="MobiDB-lite"/>
    </source>
</evidence>
<keyword evidence="4" id="KW-0720">Serine protease</keyword>
<evidence type="ECO:0000259" key="8">
    <source>
        <dbReference type="PROSITE" id="PS50240"/>
    </source>
</evidence>
<evidence type="ECO:0000256" key="6">
    <source>
        <dbReference type="ARBA" id="ARBA00023157"/>
    </source>
</evidence>
<keyword evidence="6" id="KW-1015">Disulfide bond</keyword>